<accession>A0ABW8JUF9</accession>
<name>A0ABW8JUF9_9GAMM</name>
<organism evidence="2 3">
    <name type="scientific">Dyella ginsengisoli</name>
    <dbReference type="NCBI Taxonomy" id="363848"/>
    <lineage>
        <taxon>Bacteria</taxon>
        <taxon>Pseudomonadati</taxon>
        <taxon>Pseudomonadota</taxon>
        <taxon>Gammaproteobacteria</taxon>
        <taxon>Lysobacterales</taxon>
        <taxon>Rhodanobacteraceae</taxon>
        <taxon>Dyella</taxon>
    </lineage>
</organism>
<evidence type="ECO:0000313" key="3">
    <source>
        <dbReference type="Proteomes" id="UP001620460"/>
    </source>
</evidence>
<evidence type="ECO:0000313" key="2">
    <source>
        <dbReference type="EMBL" id="MFK2904783.1"/>
    </source>
</evidence>
<dbReference type="Gene3D" id="3.30.70.970">
    <property type="entry name" value="RraB-like"/>
    <property type="match status" value="1"/>
</dbReference>
<dbReference type="RefSeq" id="WP_404633623.1">
    <property type="nucleotide sequence ID" value="NZ_JADIKM010000003.1"/>
</dbReference>
<dbReference type="InterPro" id="IPR009671">
    <property type="entry name" value="RraB_dom"/>
</dbReference>
<dbReference type="SUPFAM" id="SSF89946">
    <property type="entry name" value="Hypothetical protein VC0424"/>
    <property type="match status" value="1"/>
</dbReference>
<gene>
    <name evidence="2" type="ORF">ISP17_12530</name>
</gene>
<comment type="caution">
    <text evidence="2">The sequence shown here is derived from an EMBL/GenBank/DDBJ whole genome shotgun (WGS) entry which is preliminary data.</text>
</comment>
<sequence length="117" mass="12978">MTRDPAAFPDDHNGDALWTMVGQGDDLSIAREVDFAVLFPSEDNALKFAVHLLRNDQKVSFSAYEESDEMPWQVLVHPFMELTYANVDGFEKLLAEAAEAFDGVNDGWGCESYAAGE</sequence>
<dbReference type="EMBL" id="JADIKM010000003">
    <property type="protein sequence ID" value="MFK2904783.1"/>
    <property type="molecule type" value="Genomic_DNA"/>
</dbReference>
<keyword evidence="3" id="KW-1185">Reference proteome</keyword>
<feature type="domain" description="Regulator of ribonuclease activity B" evidence="1">
    <location>
        <begin position="11"/>
        <end position="110"/>
    </location>
</feature>
<protein>
    <submittedName>
        <fullName evidence="2">Ribonuclease E inhibitor RraB</fullName>
    </submittedName>
</protein>
<reference evidence="2 3" key="1">
    <citation type="submission" date="2020-10" db="EMBL/GenBank/DDBJ databases">
        <title>Phylogeny of dyella-like bacteria.</title>
        <authorList>
            <person name="Fu J."/>
        </authorList>
    </citation>
    <scope>NUCLEOTIDE SEQUENCE [LARGE SCALE GENOMIC DNA]</scope>
    <source>
        <strain evidence="2 3">Gsoil3046</strain>
    </source>
</reference>
<dbReference type="Proteomes" id="UP001620460">
    <property type="component" value="Unassembled WGS sequence"/>
</dbReference>
<proteinExistence type="predicted"/>
<dbReference type="Pfam" id="PF06877">
    <property type="entry name" value="RraB"/>
    <property type="match status" value="1"/>
</dbReference>
<evidence type="ECO:0000259" key="1">
    <source>
        <dbReference type="Pfam" id="PF06877"/>
    </source>
</evidence>
<dbReference type="InterPro" id="IPR036701">
    <property type="entry name" value="RraB-like_sf"/>
</dbReference>